<dbReference type="InterPro" id="IPR001926">
    <property type="entry name" value="TrpB-like_PALP"/>
</dbReference>
<dbReference type="SUPFAM" id="SSF53686">
    <property type="entry name" value="Tryptophan synthase beta subunit-like PLP-dependent enzymes"/>
    <property type="match status" value="1"/>
</dbReference>
<dbReference type="InterPro" id="IPR027278">
    <property type="entry name" value="ACCD_DCysDesulf"/>
</dbReference>
<dbReference type="RefSeq" id="WP_097281476.1">
    <property type="nucleotide sequence ID" value="NZ_OCNJ01000015.1"/>
</dbReference>
<dbReference type="Proteomes" id="UP000219621">
    <property type="component" value="Unassembled WGS sequence"/>
</dbReference>
<dbReference type="PANTHER" id="PTHR43050:SF1">
    <property type="entry name" value="SERINE RACEMASE"/>
    <property type="match status" value="1"/>
</dbReference>
<dbReference type="InterPro" id="IPR036052">
    <property type="entry name" value="TrpB-like_PALP_sf"/>
</dbReference>
<dbReference type="PIRSF" id="PIRSF006278">
    <property type="entry name" value="ACCD_DCysDesulf"/>
    <property type="match status" value="1"/>
</dbReference>
<dbReference type="FunFam" id="3.40.50.1100:FF:000005">
    <property type="entry name" value="Threonine dehydratase catabolic"/>
    <property type="match status" value="1"/>
</dbReference>
<dbReference type="GO" id="GO:0003941">
    <property type="term" value="F:L-serine ammonia-lyase activity"/>
    <property type="evidence" value="ECO:0007669"/>
    <property type="project" value="TreeGrafter"/>
</dbReference>
<protein>
    <submittedName>
        <fullName evidence="11">Threonine dehydratase</fullName>
    </submittedName>
</protein>
<evidence type="ECO:0000259" key="10">
    <source>
        <dbReference type="Pfam" id="PF00291"/>
    </source>
</evidence>
<evidence type="ECO:0000313" key="11">
    <source>
        <dbReference type="EMBL" id="SOE01040.1"/>
    </source>
</evidence>
<dbReference type="GO" id="GO:0016846">
    <property type="term" value="F:carbon-sulfur lyase activity"/>
    <property type="evidence" value="ECO:0007669"/>
    <property type="project" value="UniProtKB-ARBA"/>
</dbReference>
<dbReference type="Pfam" id="PF00291">
    <property type="entry name" value="PALP"/>
    <property type="match status" value="1"/>
</dbReference>
<comment type="similarity">
    <text evidence="5">Belongs to the ACC deaminase/D-cysteine desulfhydrase family.</text>
</comment>
<dbReference type="GO" id="GO:0005524">
    <property type="term" value="F:ATP binding"/>
    <property type="evidence" value="ECO:0007669"/>
    <property type="project" value="TreeGrafter"/>
</dbReference>
<dbReference type="EMBL" id="OCNJ01000015">
    <property type="protein sequence ID" value="SOE01040.1"/>
    <property type="molecule type" value="Genomic_DNA"/>
</dbReference>
<evidence type="ECO:0000256" key="6">
    <source>
        <dbReference type="ARBA" id="ARBA00010869"/>
    </source>
</evidence>
<keyword evidence="9" id="KW-0456">Lyase</keyword>
<evidence type="ECO:0000256" key="4">
    <source>
        <dbReference type="ARBA" id="ARBA00001946"/>
    </source>
</evidence>
<dbReference type="Gene3D" id="3.40.50.1100">
    <property type="match status" value="2"/>
</dbReference>
<dbReference type="AlphaFoldDB" id="A0A286GZS7"/>
<evidence type="ECO:0000256" key="1">
    <source>
        <dbReference type="ARBA" id="ARBA00001913"/>
    </source>
</evidence>
<accession>A0A286GZS7</accession>
<comment type="cofactor">
    <cofactor evidence="3">
        <name>Mn(2+)</name>
        <dbReference type="ChEBI" id="CHEBI:29035"/>
    </cofactor>
</comment>
<comment type="cofactor">
    <cofactor evidence="2">
        <name>pyridoxal 5'-phosphate</name>
        <dbReference type="ChEBI" id="CHEBI:597326"/>
    </cofactor>
</comment>
<comment type="cofactor">
    <cofactor evidence="4">
        <name>Mg(2+)</name>
        <dbReference type="ChEBI" id="CHEBI:18420"/>
    </cofactor>
</comment>
<evidence type="ECO:0000256" key="2">
    <source>
        <dbReference type="ARBA" id="ARBA00001933"/>
    </source>
</evidence>
<evidence type="ECO:0000256" key="8">
    <source>
        <dbReference type="ARBA" id="ARBA00022898"/>
    </source>
</evidence>
<proteinExistence type="inferred from homology"/>
<keyword evidence="7" id="KW-0460">Magnesium</keyword>
<evidence type="ECO:0000313" key="12">
    <source>
        <dbReference type="Proteomes" id="UP000219621"/>
    </source>
</evidence>
<reference evidence="11 12" key="1">
    <citation type="submission" date="2017-09" db="EMBL/GenBank/DDBJ databases">
        <authorList>
            <person name="Ehlers B."/>
            <person name="Leendertz F.H."/>
        </authorList>
    </citation>
    <scope>NUCLEOTIDE SEQUENCE [LARGE SCALE GENOMIC DNA]</scope>
    <source>
        <strain evidence="11 12">USBA 140</strain>
    </source>
</reference>
<keyword evidence="12" id="KW-1185">Reference proteome</keyword>
<organism evidence="11 12">
    <name type="scientific">Caenispirillum bisanense</name>
    <dbReference type="NCBI Taxonomy" id="414052"/>
    <lineage>
        <taxon>Bacteria</taxon>
        <taxon>Pseudomonadati</taxon>
        <taxon>Pseudomonadota</taxon>
        <taxon>Alphaproteobacteria</taxon>
        <taxon>Rhodospirillales</taxon>
        <taxon>Novispirillaceae</taxon>
        <taxon>Caenispirillum</taxon>
    </lineage>
</organism>
<dbReference type="OrthoDB" id="9811476at2"/>
<dbReference type="InterPro" id="IPR000634">
    <property type="entry name" value="Ser/Thr_deHydtase_PyrdxlP-BS"/>
</dbReference>
<gene>
    <name evidence="11" type="ORF">SAMN05421508_11569</name>
</gene>
<dbReference type="GO" id="GO:0030170">
    <property type="term" value="F:pyridoxal phosphate binding"/>
    <property type="evidence" value="ECO:0007669"/>
    <property type="project" value="InterPro"/>
</dbReference>
<evidence type="ECO:0000256" key="9">
    <source>
        <dbReference type="ARBA" id="ARBA00023239"/>
    </source>
</evidence>
<keyword evidence="8" id="KW-0663">Pyridoxal phosphate</keyword>
<dbReference type="PANTHER" id="PTHR43050">
    <property type="entry name" value="SERINE / THREONINE RACEMASE FAMILY MEMBER"/>
    <property type="match status" value="1"/>
</dbReference>
<evidence type="ECO:0000256" key="5">
    <source>
        <dbReference type="ARBA" id="ARBA00008639"/>
    </source>
</evidence>
<dbReference type="GO" id="GO:0018114">
    <property type="term" value="F:threonine racemase activity"/>
    <property type="evidence" value="ECO:0007669"/>
    <property type="project" value="TreeGrafter"/>
</dbReference>
<name>A0A286GZS7_9PROT</name>
<dbReference type="GO" id="GO:0070179">
    <property type="term" value="P:D-serine biosynthetic process"/>
    <property type="evidence" value="ECO:0007669"/>
    <property type="project" value="TreeGrafter"/>
</dbReference>
<dbReference type="GO" id="GO:0000287">
    <property type="term" value="F:magnesium ion binding"/>
    <property type="evidence" value="ECO:0007669"/>
    <property type="project" value="TreeGrafter"/>
</dbReference>
<comment type="similarity">
    <text evidence="6">Belongs to the serine/threonine dehydratase family.</text>
</comment>
<comment type="cofactor">
    <cofactor evidence="1">
        <name>Ca(2+)</name>
        <dbReference type="ChEBI" id="CHEBI:29108"/>
    </cofactor>
</comment>
<sequence>MTLPTFADVQTAADRLAGVAVRTPLLESPLLNARAGCRILVKAECLQVTGSFKFRGAYNAVSALPEAQRARGVVAFSSGNHGQAVAAAARMYGVPATIVMPSDAPAIKIAATKAQGGRVVTYDRWTEDREAIGKALAAETGATLVKPYDEPLVIAGQGTMAMELVEQARALGVETIDRVIVPVSGGGMVSGVALAMEALSPATRVASAEPAGFDDMARSLAAGTHVRNEPGGRTLSDALMAPTPGDITFPIAKRLLDGGYAATDAEAKAAMAIAFHMLKLVVEPGGAVALAAVLSGKVDCAGRTVVVIASGGNVDPAVFTEALAENASPF</sequence>
<dbReference type="GO" id="GO:0030378">
    <property type="term" value="F:serine racemase activity"/>
    <property type="evidence" value="ECO:0007669"/>
    <property type="project" value="TreeGrafter"/>
</dbReference>
<evidence type="ECO:0000256" key="7">
    <source>
        <dbReference type="ARBA" id="ARBA00022842"/>
    </source>
</evidence>
<dbReference type="CDD" id="cd01562">
    <property type="entry name" value="Thr-dehyd"/>
    <property type="match status" value="1"/>
</dbReference>
<evidence type="ECO:0000256" key="3">
    <source>
        <dbReference type="ARBA" id="ARBA00001936"/>
    </source>
</evidence>
<dbReference type="PROSITE" id="PS00165">
    <property type="entry name" value="DEHYDRATASE_SER_THR"/>
    <property type="match status" value="1"/>
</dbReference>
<feature type="domain" description="Tryptophan synthase beta chain-like PALP" evidence="10">
    <location>
        <begin position="22"/>
        <end position="311"/>
    </location>
</feature>